<dbReference type="PANTHER" id="PTHR38099">
    <property type="entry name" value="LARGE RIBOSOMAL RNA SUBUNIT ACCUMULATION PROTEIN YCED"/>
    <property type="match status" value="1"/>
</dbReference>
<organism evidence="6 7">
    <name type="scientific">Legionella dresdenensis</name>
    <dbReference type="NCBI Taxonomy" id="450200"/>
    <lineage>
        <taxon>Bacteria</taxon>
        <taxon>Pseudomonadati</taxon>
        <taxon>Pseudomonadota</taxon>
        <taxon>Gammaproteobacteria</taxon>
        <taxon>Legionellales</taxon>
        <taxon>Legionellaceae</taxon>
        <taxon>Legionella</taxon>
    </lineage>
</organism>
<sequence>MLINLKNITNSNTVEHVRLTLTERLPEKIHSPCEVDCAYQITARDGYYLLDLTVKGDLVINCQRCLKEFHALCDSNVMIALCETDEQANELMESYECVVLSNRYQFDLLETVTDELYLCTPDYHADFNDCDPQTERYLNEQKHEI</sequence>
<evidence type="ECO:0000313" key="7">
    <source>
        <dbReference type="Proteomes" id="UP001595758"/>
    </source>
</evidence>
<dbReference type="RefSeq" id="WP_382339858.1">
    <property type="nucleotide sequence ID" value="NZ_JBHSAB010000001.1"/>
</dbReference>
<reference evidence="7" key="1">
    <citation type="journal article" date="2019" name="Int. J. Syst. Evol. Microbiol.">
        <title>The Global Catalogue of Microorganisms (GCM) 10K type strain sequencing project: providing services to taxonomists for standard genome sequencing and annotation.</title>
        <authorList>
            <consortium name="The Broad Institute Genomics Platform"/>
            <consortium name="The Broad Institute Genome Sequencing Center for Infectious Disease"/>
            <person name="Wu L."/>
            <person name="Ma J."/>
        </authorList>
    </citation>
    <scope>NUCLEOTIDE SEQUENCE [LARGE SCALE GENOMIC DNA]</scope>
    <source>
        <strain evidence="7">CCUG 59858</strain>
    </source>
</reference>
<evidence type="ECO:0000256" key="2">
    <source>
        <dbReference type="ARBA" id="ARBA00010740"/>
    </source>
</evidence>
<dbReference type="InterPro" id="IPR003772">
    <property type="entry name" value="YceD"/>
</dbReference>
<gene>
    <name evidence="6" type="ORF">ACFORL_00060</name>
</gene>
<dbReference type="Proteomes" id="UP001595758">
    <property type="component" value="Unassembled WGS sequence"/>
</dbReference>
<dbReference type="PANTHER" id="PTHR38099:SF1">
    <property type="entry name" value="LARGE RIBOSOMAL RNA SUBUNIT ACCUMULATION PROTEIN YCED"/>
    <property type="match status" value="1"/>
</dbReference>
<evidence type="ECO:0000256" key="5">
    <source>
        <dbReference type="ARBA" id="ARBA00031841"/>
    </source>
</evidence>
<accession>A0ABV8CBB4</accession>
<dbReference type="InterPro" id="IPR039255">
    <property type="entry name" value="YceD_bac"/>
</dbReference>
<evidence type="ECO:0000256" key="3">
    <source>
        <dbReference type="ARBA" id="ARBA00015716"/>
    </source>
</evidence>
<keyword evidence="4" id="KW-0690">Ribosome biogenesis</keyword>
<proteinExistence type="inferred from homology"/>
<evidence type="ECO:0000256" key="1">
    <source>
        <dbReference type="ARBA" id="ARBA00002868"/>
    </source>
</evidence>
<comment type="caution">
    <text evidence="6">The sequence shown here is derived from an EMBL/GenBank/DDBJ whole genome shotgun (WGS) entry which is preliminary data.</text>
</comment>
<name>A0ABV8CBB4_9GAMM</name>
<evidence type="ECO:0000313" key="6">
    <source>
        <dbReference type="EMBL" id="MFC3907469.1"/>
    </source>
</evidence>
<protein>
    <recommendedName>
        <fullName evidence="3">Large ribosomal RNA subunit accumulation protein YceD</fullName>
    </recommendedName>
    <alternativeName>
        <fullName evidence="5">23S rRNA accumulation protein YceD</fullName>
    </alternativeName>
</protein>
<evidence type="ECO:0000256" key="4">
    <source>
        <dbReference type="ARBA" id="ARBA00022517"/>
    </source>
</evidence>
<dbReference type="Pfam" id="PF02620">
    <property type="entry name" value="YceD"/>
    <property type="match status" value="1"/>
</dbReference>
<comment type="similarity">
    <text evidence="2">Belongs to the DUF177 domain family.</text>
</comment>
<keyword evidence="7" id="KW-1185">Reference proteome</keyword>
<comment type="function">
    <text evidence="1">Plays a role in synthesis, processing and/or stability of 23S rRNA.</text>
</comment>
<dbReference type="EMBL" id="JBHSAB010000001">
    <property type="protein sequence ID" value="MFC3907469.1"/>
    <property type="molecule type" value="Genomic_DNA"/>
</dbReference>